<evidence type="ECO:0000256" key="1">
    <source>
        <dbReference type="ARBA" id="ARBA00001964"/>
    </source>
</evidence>
<dbReference type="GO" id="GO:0016491">
    <property type="term" value="F:oxidoreductase activity"/>
    <property type="evidence" value="ECO:0007669"/>
    <property type="project" value="UniProtKB-KW"/>
</dbReference>
<reference evidence="6" key="1">
    <citation type="journal article" date="2015" name="Nature">
        <title>Complex archaea that bridge the gap between prokaryotes and eukaryotes.</title>
        <authorList>
            <person name="Spang A."/>
            <person name="Saw J.H."/>
            <person name="Jorgensen S.L."/>
            <person name="Zaremba-Niedzwiedzka K."/>
            <person name="Martijn J."/>
            <person name="Lind A.E."/>
            <person name="van Eijk R."/>
            <person name="Schleper C."/>
            <person name="Guy L."/>
            <person name="Ettema T.J."/>
        </authorList>
    </citation>
    <scope>NUCLEOTIDE SEQUENCE</scope>
</reference>
<dbReference type="Gene3D" id="3.40.220.10">
    <property type="entry name" value="Leucine Aminopeptidase, subunit E, domain 1"/>
    <property type="match status" value="1"/>
</dbReference>
<protein>
    <recommendedName>
        <fullName evidence="7">Peptidase M17 leucyl aminopeptidase N-terminal domain-containing protein</fullName>
    </recommendedName>
</protein>
<dbReference type="SUPFAM" id="SSF52949">
    <property type="entry name" value="Macro domain-like"/>
    <property type="match status" value="1"/>
</dbReference>
<dbReference type="InterPro" id="IPR008283">
    <property type="entry name" value="Peptidase_M17_N"/>
</dbReference>
<evidence type="ECO:0000313" key="6">
    <source>
        <dbReference type="EMBL" id="KKK71816.1"/>
    </source>
</evidence>
<organism evidence="6">
    <name type="scientific">marine sediment metagenome</name>
    <dbReference type="NCBI Taxonomy" id="412755"/>
    <lineage>
        <taxon>unclassified sequences</taxon>
        <taxon>metagenomes</taxon>
        <taxon>ecological metagenomes</taxon>
    </lineage>
</organism>
<dbReference type="EMBL" id="LAZR01057560">
    <property type="protein sequence ID" value="KKK71816.1"/>
    <property type="molecule type" value="Genomic_DNA"/>
</dbReference>
<feature type="domain" description="Peptidase M17 leucyl aminopeptidase N-terminal" evidence="5">
    <location>
        <begin position="20"/>
        <end position="120"/>
    </location>
</feature>
<dbReference type="PANTHER" id="PTHR43257">
    <property type="entry name" value="PYRUVATE DEHYDROGENASE E1 COMPONENT BETA SUBUNIT"/>
    <property type="match status" value="1"/>
</dbReference>
<dbReference type="Pfam" id="PF02780">
    <property type="entry name" value="Transketolase_C"/>
    <property type="match status" value="1"/>
</dbReference>
<evidence type="ECO:0008006" key="7">
    <source>
        <dbReference type="Google" id="ProtNLM"/>
    </source>
</evidence>
<comment type="cofactor">
    <cofactor evidence="1">
        <name>thiamine diphosphate</name>
        <dbReference type="ChEBI" id="CHEBI:58937"/>
    </cofactor>
</comment>
<dbReference type="InterPro" id="IPR009014">
    <property type="entry name" value="Transketo_C/PFOR_II"/>
</dbReference>
<evidence type="ECO:0000259" key="4">
    <source>
        <dbReference type="Pfam" id="PF02780"/>
    </source>
</evidence>
<sequence>MRSSVGTTAPQQSTAALLAVGVPRGGRKVPGFLTTLDRAFKGEISRVLASGDFTGKPDQTAVFYPAKGPKRVLLVGLGESDSLDGNAVRKAAALAARRALDLGAGSLAFFLASEAASKIDPEETGRVVIVEEGHKTGGVAGEIWAQITEKAFGYLDAPLARVAAEDTPM</sequence>
<dbReference type="PANTHER" id="PTHR43257:SF2">
    <property type="entry name" value="PYRUVATE DEHYDROGENASE E1 COMPONENT SUBUNIT BETA"/>
    <property type="match status" value="1"/>
</dbReference>
<dbReference type="GO" id="GO:0070006">
    <property type="term" value="F:metalloaminopeptidase activity"/>
    <property type="evidence" value="ECO:0007669"/>
    <property type="project" value="InterPro"/>
</dbReference>
<dbReference type="Pfam" id="PF02789">
    <property type="entry name" value="Peptidase_M17_N"/>
    <property type="match status" value="1"/>
</dbReference>
<evidence type="ECO:0000256" key="3">
    <source>
        <dbReference type="ARBA" id="ARBA00023052"/>
    </source>
</evidence>
<evidence type="ECO:0000259" key="5">
    <source>
        <dbReference type="Pfam" id="PF02789"/>
    </source>
</evidence>
<feature type="non-terminal residue" evidence="6">
    <location>
        <position position="169"/>
    </location>
</feature>
<dbReference type="InterPro" id="IPR043472">
    <property type="entry name" value="Macro_dom-like"/>
</dbReference>
<accession>A0A0F9AHZ9</accession>
<dbReference type="InterPro" id="IPR033248">
    <property type="entry name" value="Transketolase_C"/>
</dbReference>
<dbReference type="GO" id="GO:0006508">
    <property type="term" value="P:proteolysis"/>
    <property type="evidence" value="ECO:0007669"/>
    <property type="project" value="InterPro"/>
</dbReference>
<feature type="domain" description="Transketolase C-terminal" evidence="4">
    <location>
        <begin position="122"/>
        <end position="169"/>
    </location>
</feature>
<comment type="caution">
    <text evidence="6">The sequence shown here is derived from an EMBL/GenBank/DDBJ whole genome shotgun (WGS) entry which is preliminary data.</text>
</comment>
<dbReference type="AlphaFoldDB" id="A0A0F9AHZ9"/>
<gene>
    <name evidence="6" type="ORF">LCGC14_2910150</name>
</gene>
<keyword evidence="3" id="KW-0786">Thiamine pyrophosphate</keyword>
<dbReference type="SUPFAM" id="SSF52922">
    <property type="entry name" value="TK C-terminal domain-like"/>
    <property type="match status" value="1"/>
</dbReference>
<name>A0A0F9AHZ9_9ZZZZ</name>
<proteinExistence type="predicted"/>
<keyword evidence="2" id="KW-0560">Oxidoreductase</keyword>
<evidence type="ECO:0000256" key="2">
    <source>
        <dbReference type="ARBA" id="ARBA00023002"/>
    </source>
</evidence>